<dbReference type="Proteomes" id="UP000326396">
    <property type="component" value="Unassembled WGS sequence"/>
</dbReference>
<gene>
    <name evidence="1" type="ORF">E3N88_44440</name>
</gene>
<dbReference type="Pfam" id="PF14223">
    <property type="entry name" value="Retrotran_gag_2"/>
    <property type="match status" value="1"/>
</dbReference>
<dbReference type="PANTHER" id="PTHR47481:SF22">
    <property type="entry name" value="RETROTRANSPOSON GAG DOMAIN-CONTAINING PROTEIN"/>
    <property type="match status" value="1"/>
</dbReference>
<comment type="caution">
    <text evidence="1">The sequence shown here is derived from an EMBL/GenBank/DDBJ whole genome shotgun (WGS) entry which is preliminary data.</text>
</comment>
<dbReference type="EMBL" id="SZYD01001767">
    <property type="protein sequence ID" value="KAD0332310.1"/>
    <property type="molecule type" value="Genomic_DNA"/>
</dbReference>
<keyword evidence="2" id="KW-1185">Reference proteome</keyword>
<protein>
    <recommendedName>
        <fullName evidence="3">Retrotransposon Copia-like N-terminal domain-containing protein</fullName>
    </recommendedName>
</protein>
<sequence>MSTSTSNESPIITTIPIITTPALTVVNFPSSLKLTSTNYLGWKTQVEAILHGLDLFKFIDGSHPPPQPTIAASGISSPHPDYHSWFRQDRLLFGALVGTLSSQIVPLVTNASSSFDAWKILSNTYASPSRGHIKQLQHRLKQTTKTHDQSITDYMQSIKTLVDELSILGKQLDPEDITDIILNGLDQHAYKPIITAIHARDTPILFHELHEKLINHELSLNQTSSPNPPMHQPTTAFHVAMALALADVVVPSPLPAAPIAPIGRALCVQQPNAPVLVFQLSNLTNFNKEYKANYWKLTYNTHVMRCERSNLTGSSATRLFTKNSSVRFSNHMKVVKPRKKNDALV</sequence>
<dbReference type="PANTHER" id="PTHR47481">
    <property type="match status" value="1"/>
</dbReference>
<accession>A0A5N6LC22</accession>
<name>A0A5N6LC22_9ASTR</name>
<dbReference type="OrthoDB" id="1305658at2759"/>
<evidence type="ECO:0008006" key="3">
    <source>
        <dbReference type="Google" id="ProtNLM"/>
    </source>
</evidence>
<organism evidence="1 2">
    <name type="scientific">Mikania micrantha</name>
    <name type="common">bitter vine</name>
    <dbReference type="NCBI Taxonomy" id="192012"/>
    <lineage>
        <taxon>Eukaryota</taxon>
        <taxon>Viridiplantae</taxon>
        <taxon>Streptophyta</taxon>
        <taxon>Embryophyta</taxon>
        <taxon>Tracheophyta</taxon>
        <taxon>Spermatophyta</taxon>
        <taxon>Magnoliopsida</taxon>
        <taxon>eudicotyledons</taxon>
        <taxon>Gunneridae</taxon>
        <taxon>Pentapetalae</taxon>
        <taxon>asterids</taxon>
        <taxon>campanulids</taxon>
        <taxon>Asterales</taxon>
        <taxon>Asteraceae</taxon>
        <taxon>Asteroideae</taxon>
        <taxon>Heliantheae alliance</taxon>
        <taxon>Eupatorieae</taxon>
        <taxon>Mikania</taxon>
    </lineage>
</organism>
<dbReference type="AlphaFoldDB" id="A0A5N6LC22"/>
<evidence type="ECO:0000313" key="2">
    <source>
        <dbReference type="Proteomes" id="UP000326396"/>
    </source>
</evidence>
<reference evidence="1 2" key="1">
    <citation type="submission" date="2019-05" db="EMBL/GenBank/DDBJ databases">
        <title>Mikania micrantha, genome provides insights into the molecular mechanism of rapid growth.</title>
        <authorList>
            <person name="Liu B."/>
        </authorList>
    </citation>
    <scope>NUCLEOTIDE SEQUENCE [LARGE SCALE GENOMIC DNA]</scope>
    <source>
        <strain evidence="1">NLD-2019</strain>
        <tissue evidence="1">Leaf</tissue>
    </source>
</reference>
<proteinExistence type="predicted"/>
<evidence type="ECO:0000313" key="1">
    <source>
        <dbReference type="EMBL" id="KAD0332310.1"/>
    </source>
</evidence>